<dbReference type="AlphaFoldDB" id="A0A9K3H1B1"/>
<protein>
    <recommendedName>
        <fullName evidence="2">ACT domain-containing protein ACR</fullName>
    </recommendedName>
    <alternativeName>
        <fullName evidence="2">Protein ACT DOMAIN REPEATS</fullName>
    </alternativeName>
</protein>
<evidence type="ECO:0000256" key="1">
    <source>
        <dbReference type="ARBA" id="ARBA00022737"/>
    </source>
</evidence>
<dbReference type="GO" id="GO:0016597">
    <property type="term" value="F:amino acid binding"/>
    <property type="evidence" value="ECO:0007669"/>
    <property type="project" value="UniProtKB-UniRule"/>
</dbReference>
<gene>
    <name evidence="3" type="ORF">HanXRQr2_Chr15g0680501</name>
</gene>
<name>A0A9K3H1B1_HELAN</name>
<reference evidence="3" key="2">
    <citation type="submission" date="2020-06" db="EMBL/GenBank/DDBJ databases">
        <title>Helianthus annuus Genome sequencing and assembly Release 2.</title>
        <authorList>
            <person name="Gouzy J."/>
            <person name="Langlade N."/>
            <person name="Munos S."/>
        </authorList>
    </citation>
    <scope>NUCLEOTIDE SEQUENCE</scope>
    <source>
        <tissue evidence="3">Leaves</tissue>
    </source>
</reference>
<dbReference type="InterPro" id="IPR040217">
    <property type="entry name" value="ACR1-12"/>
</dbReference>
<comment type="function">
    <text evidence="2">Binds amino acids.</text>
</comment>
<dbReference type="Proteomes" id="UP000215914">
    <property type="component" value="Unassembled WGS sequence"/>
</dbReference>
<sequence length="59" mass="7071">MPKVLYDTICTLTELRYFVFHGNFYADGAEAYQMEFWIRHIDGSRFKSDAERQKVIQFS</sequence>
<keyword evidence="4" id="KW-1185">Reference proteome</keyword>
<keyword evidence="1 2" id="KW-0677">Repeat</keyword>
<evidence type="ECO:0000256" key="2">
    <source>
        <dbReference type="RuleBase" id="RU369043"/>
    </source>
</evidence>
<dbReference type="PANTHER" id="PTHR31096:SF70">
    <property type="entry name" value="ACT DOMAIN-CONTAINING PROTEIN ACR"/>
    <property type="match status" value="1"/>
</dbReference>
<reference evidence="3" key="1">
    <citation type="journal article" date="2017" name="Nature">
        <title>The sunflower genome provides insights into oil metabolism, flowering and Asterid evolution.</title>
        <authorList>
            <person name="Badouin H."/>
            <person name="Gouzy J."/>
            <person name="Grassa C.J."/>
            <person name="Murat F."/>
            <person name="Staton S.E."/>
            <person name="Cottret L."/>
            <person name="Lelandais-Briere C."/>
            <person name="Owens G.L."/>
            <person name="Carrere S."/>
            <person name="Mayjonade B."/>
            <person name="Legrand L."/>
            <person name="Gill N."/>
            <person name="Kane N.C."/>
            <person name="Bowers J.E."/>
            <person name="Hubner S."/>
            <person name="Bellec A."/>
            <person name="Berard A."/>
            <person name="Berges H."/>
            <person name="Blanchet N."/>
            <person name="Boniface M.C."/>
            <person name="Brunel D."/>
            <person name="Catrice O."/>
            <person name="Chaidir N."/>
            <person name="Claudel C."/>
            <person name="Donnadieu C."/>
            <person name="Faraut T."/>
            <person name="Fievet G."/>
            <person name="Helmstetter N."/>
            <person name="King M."/>
            <person name="Knapp S.J."/>
            <person name="Lai Z."/>
            <person name="Le Paslier M.C."/>
            <person name="Lippi Y."/>
            <person name="Lorenzon L."/>
            <person name="Mandel J.R."/>
            <person name="Marage G."/>
            <person name="Marchand G."/>
            <person name="Marquand E."/>
            <person name="Bret-Mestries E."/>
            <person name="Morien E."/>
            <person name="Nambeesan S."/>
            <person name="Nguyen T."/>
            <person name="Pegot-Espagnet P."/>
            <person name="Pouilly N."/>
            <person name="Raftis F."/>
            <person name="Sallet E."/>
            <person name="Schiex T."/>
            <person name="Thomas J."/>
            <person name="Vandecasteele C."/>
            <person name="Vares D."/>
            <person name="Vear F."/>
            <person name="Vautrin S."/>
            <person name="Crespi M."/>
            <person name="Mangin B."/>
            <person name="Burke J.M."/>
            <person name="Salse J."/>
            <person name="Munos S."/>
            <person name="Vincourt P."/>
            <person name="Rieseberg L.H."/>
            <person name="Langlade N.B."/>
        </authorList>
    </citation>
    <scope>NUCLEOTIDE SEQUENCE</scope>
    <source>
        <tissue evidence="3">Leaves</tissue>
    </source>
</reference>
<evidence type="ECO:0000313" key="3">
    <source>
        <dbReference type="EMBL" id="KAF5763465.1"/>
    </source>
</evidence>
<evidence type="ECO:0000313" key="4">
    <source>
        <dbReference type="Proteomes" id="UP000215914"/>
    </source>
</evidence>
<dbReference type="PANTHER" id="PTHR31096">
    <property type="entry name" value="ACT DOMAIN-CONTAINING PROTEIN ACR4-RELATED"/>
    <property type="match status" value="1"/>
</dbReference>
<organism evidence="3 4">
    <name type="scientific">Helianthus annuus</name>
    <name type="common">Common sunflower</name>
    <dbReference type="NCBI Taxonomy" id="4232"/>
    <lineage>
        <taxon>Eukaryota</taxon>
        <taxon>Viridiplantae</taxon>
        <taxon>Streptophyta</taxon>
        <taxon>Embryophyta</taxon>
        <taxon>Tracheophyta</taxon>
        <taxon>Spermatophyta</taxon>
        <taxon>Magnoliopsida</taxon>
        <taxon>eudicotyledons</taxon>
        <taxon>Gunneridae</taxon>
        <taxon>Pentapetalae</taxon>
        <taxon>asterids</taxon>
        <taxon>campanulids</taxon>
        <taxon>Asterales</taxon>
        <taxon>Asteraceae</taxon>
        <taxon>Asteroideae</taxon>
        <taxon>Heliantheae alliance</taxon>
        <taxon>Heliantheae</taxon>
        <taxon>Helianthus</taxon>
    </lineage>
</organism>
<proteinExistence type="predicted"/>
<dbReference type="Gramene" id="mRNA:HanXRQr2_Chr15g0680501">
    <property type="protein sequence ID" value="mRNA:HanXRQr2_Chr15g0680501"/>
    <property type="gene ID" value="HanXRQr2_Chr15g0680501"/>
</dbReference>
<comment type="caution">
    <text evidence="3">The sequence shown here is derived from an EMBL/GenBank/DDBJ whole genome shotgun (WGS) entry which is preliminary data.</text>
</comment>
<dbReference type="EMBL" id="MNCJ02000330">
    <property type="protein sequence ID" value="KAF5763465.1"/>
    <property type="molecule type" value="Genomic_DNA"/>
</dbReference>
<accession>A0A9K3H1B1</accession>